<protein>
    <recommendedName>
        <fullName evidence="3">D-lactate dehydrogenase</fullName>
        <ecNumber evidence="2">1.1.1.28</ecNumber>
    </recommendedName>
    <alternativeName>
        <fullName evidence="6">D-specific 2-hydroxyacid dehydrogenase</fullName>
    </alternativeName>
</protein>
<reference evidence="11 12" key="1">
    <citation type="submission" date="2020-10" db="EMBL/GenBank/DDBJ databases">
        <title>Closed genome sequences of Staphylococcus lloydii sp. nov. and Staphylococcus durrellii sp. nov. Isolated from Captive Fruit Bats (Pteropus livingstonii).</title>
        <authorList>
            <person name="Fountain K."/>
        </authorList>
    </citation>
    <scope>NUCLEOTIDE SEQUENCE [LARGE SCALE GENOMIC DNA]</scope>
    <source>
        <strain evidence="11 12">23_2_7_LY</strain>
    </source>
</reference>
<dbReference type="InterPro" id="IPR029753">
    <property type="entry name" value="D-isomer_DH_CS"/>
</dbReference>
<dbReference type="Gene3D" id="3.40.50.720">
    <property type="entry name" value="NAD(P)-binding Rossmann-like Domain"/>
    <property type="match status" value="2"/>
</dbReference>
<dbReference type="InterPro" id="IPR036291">
    <property type="entry name" value="NAD(P)-bd_dom_sf"/>
</dbReference>
<evidence type="ECO:0000259" key="9">
    <source>
        <dbReference type="Pfam" id="PF00389"/>
    </source>
</evidence>
<feature type="domain" description="D-isomer specific 2-hydroxyacid dehydrogenase catalytic" evidence="9">
    <location>
        <begin position="10"/>
        <end position="331"/>
    </location>
</feature>
<dbReference type="NCBIfam" id="NF006374">
    <property type="entry name" value="PRK08605.1"/>
    <property type="match status" value="1"/>
</dbReference>
<evidence type="ECO:0000256" key="4">
    <source>
        <dbReference type="ARBA" id="ARBA00023002"/>
    </source>
</evidence>
<dbReference type="EMBL" id="CP064056">
    <property type="protein sequence ID" value="QPM76326.1"/>
    <property type="molecule type" value="Genomic_DNA"/>
</dbReference>
<dbReference type="PROSITE" id="PS00065">
    <property type="entry name" value="D_2_HYDROXYACID_DH_1"/>
    <property type="match status" value="1"/>
</dbReference>
<dbReference type="Pfam" id="PF00389">
    <property type="entry name" value="2-Hacid_dh"/>
    <property type="match status" value="1"/>
</dbReference>
<dbReference type="GO" id="GO:0051287">
    <property type="term" value="F:NAD binding"/>
    <property type="evidence" value="ECO:0007669"/>
    <property type="project" value="InterPro"/>
</dbReference>
<dbReference type="InterPro" id="IPR058205">
    <property type="entry name" value="D-LDH-like"/>
</dbReference>
<dbReference type="AlphaFoldDB" id="A0A7T1B2C6"/>
<evidence type="ECO:0000313" key="11">
    <source>
        <dbReference type="EMBL" id="QPM76326.1"/>
    </source>
</evidence>
<dbReference type="SUPFAM" id="SSF51735">
    <property type="entry name" value="NAD(P)-binding Rossmann-fold domains"/>
    <property type="match status" value="1"/>
</dbReference>
<dbReference type="SUPFAM" id="SSF52283">
    <property type="entry name" value="Formate/glycerate dehydrogenase catalytic domain-like"/>
    <property type="match status" value="1"/>
</dbReference>
<dbReference type="KEGG" id="sllo:ISP08_02420"/>
<sequence>MMKLKLFDVGDDEAPFVEKWEDENNVTVDYVPDSLTRENIDEVSGYDGLCLSHNGPFDNSLLKDLKSMGIKQIAQRSAGYDMYDLETATANNIKITNVPSYSPNSIAEYAVTGALYFVRKIPTVQQHVAKQDFRWQPTIMARPIKGLTVAVIGTGRIGYITAELFHHMGCNVIGFDIQTHPQAENFITYKNTVQEAVKDADIVTVHTPATKDTINMFDQALFNYFKEGAIFINCARGVLVDTKALIHALDTNKLSGAVIDTYENEASYFRKDFSSSEIEDDLLQSLIKRDDILLSPHIAFYTNESVENLVERSLNSTMEIIRHGDSEYVVNK</sequence>
<keyword evidence="4 8" id="KW-0560">Oxidoreductase</keyword>
<evidence type="ECO:0000256" key="8">
    <source>
        <dbReference type="RuleBase" id="RU003719"/>
    </source>
</evidence>
<dbReference type="CDD" id="cd12186">
    <property type="entry name" value="LDH"/>
    <property type="match status" value="1"/>
</dbReference>
<evidence type="ECO:0000256" key="3">
    <source>
        <dbReference type="ARBA" id="ARBA00014095"/>
    </source>
</evidence>
<proteinExistence type="inferred from homology"/>
<dbReference type="PROSITE" id="PS00671">
    <property type="entry name" value="D_2_HYDROXYACID_DH_3"/>
    <property type="match status" value="1"/>
</dbReference>
<dbReference type="EC" id="1.1.1.28" evidence="2"/>
<evidence type="ECO:0000256" key="5">
    <source>
        <dbReference type="ARBA" id="ARBA00023027"/>
    </source>
</evidence>
<keyword evidence="12" id="KW-1185">Reference proteome</keyword>
<dbReference type="PROSITE" id="PS00670">
    <property type="entry name" value="D_2_HYDROXYACID_DH_2"/>
    <property type="match status" value="1"/>
</dbReference>
<evidence type="ECO:0000256" key="1">
    <source>
        <dbReference type="ARBA" id="ARBA00005854"/>
    </source>
</evidence>
<evidence type="ECO:0000256" key="2">
    <source>
        <dbReference type="ARBA" id="ARBA00012969"/>
    </source>
</evidence>
<dbReference type="PANTHER" id="PTHR43026:SF1">
    <property type="entry name" value="2-HYDROXYACID DEHYDROGENASE HOMOLOG 1-RELATED"/>
    <property type="match status" value="1"/>
</dbReference>
<dbReference type="Pfam" id="PF02826">
    <property type="entry name" value="2-Hacid_dh_C"/>
    <property type="match status" value="1"/>
</dbReference>
<feature type="domain" description="D-isomer specific 2-hydroxyacid dehydrogenase NAD-binding" evidence="10">
    <location>
        <begin position="114"/>
        <end position="299"/>
    </location>
</feature>
<comment type="similarity">
    <text evidence="1 8">Belongs to the D-isomer specific 2-hydroxyacid dehydrogenase family.</text>
</comment>
<dbReference type="InterPro" id="IPR029752">
    <property type="entry name" value="D-isomer_DH_CS1"/>
</dbReference>
<evidence type="ECO:0000256" key="6">
    <source>
        <dbReference type="ARBA" id="ARBA00030947"/>
    </source>
</evidence>
<dbReference type="InterPro" id="IPR006140">
    <property type="entry name" value="D-isomer_DH_NAD-bd"/>
</dbReference>
<dbReference type="GO" id="GO:0008720">
    <property type="term" value="F:D-lactate dehydrogenase (NAD+) activity"/>
    <property type="evidence" value="ECO:0007669"/>
    <property type="project" value="UniProtKB-EC"/>
</dbReference>
<dbReference type="PANTHER" id="PTHR43026">
    <property type="entry name" value="2-HYDROXYACID DEHYDROGENASE HOMOLOG 1-RELATED"/>
    <property type="match status" value="1"/>
</dbReference>
<comment type="catalytic activity">
    <reaction evidence="7">
        <text>(R)-lactate + NAD(+) = pyruvate + NADH + H(+)</text>
        <dbReference type="Rhea" id="RHEA:16369"/>
        <dbReference type="ChEBI" id="CHEBI:15361"/>
        <dbReference type="ChEBI" id="CHEBI:15378"/>
        <dbReference type="ChEBI" id="CHEBI:16004"/>
        <dbReference type="ChEBI" id="CHEBI:57540"/>
        <dbReference type="ChEBI" id="CHEBI:57945"/>
        <dbReference type="EC" id="1.1.1.28"/>
    </reaction>
</comment>
<evidence type="ECO:0000259" key="10">
    <source>
        <dbReference type="Pfam" id="PF02826"/>
    </source>
</evidence>
<keyword evidence="5" id="KW-0520">NAD</keyword>
<evidence type="ECO:0000313" key="12">
    <source>
        <dbReference type="Proteomes" id="UP000594455"/>
    </source>
</evidence>
<accession>A0A7T1B2C6</accession>
<gene>
    <name evidence="11" type="ORF">ISP08_02420</name>
</gene>
<organism evidence="11 12">
    <name type="scientific">Staphylococcus lloydii</name>
    <dbReference type="NCBI Taxonomy" id="2781774"/>
    <lineage>
        <taxon>Bacteria</taxon>
        <taxon>Bacillati</taxon>
        <taxon>Bacillota</taxon>
        <taxon>Bacilli</taxon>
        <taxon>Bacillales</taxon>
        <taxon>Staphylococcaceae</taxon>
        <taxon>Staphylococcus</taxon>
    </lineage>
</organism>
<dbReference type="InterPro" id="IPR006139">
    <property type="entry name" value="D-isomer_2_OHA_DH_cat_dom"/>
</dbReference>
<evidence type="ECO:0000256" key="7">
    <source>
        <dbReference type="ARBA" id="ARBA00049040"/>
    </source>
</evidence>
<name>A0A7T1B2C6_9STAP</name>
<dbReference type="Proteomes" id="UP000594455">
    <property type="component" value="Chromosome"/>
</dbReference>